<dbReference type="EMBL" id="RKQP01000004">
    <property type="protein sequence ID" value="RPE82692.1"/>
    <property type="molecule type" value="Genomic_DNA"/>
</dbReference>
<evidence type="ECO:0000313" key="4">
    <source>
        <dbReference type="Proteomes" id="UP000281691"/>
    </source>
</evidence>
<feature type="domain" description="DUF3298" evidence="2">
    <location>
        <begin position="225"/>
        <end position="298"/>
    </location>
</feature>
<sequence>MKKSLIGLVITSVFLFSACDDKTSALIETNKKLGQLEADSKHLENMLMQKEQELDQLKSGRQAENCFQPAIPLLQVKTAKLLDKTEIIKFEKDLNNSDGVEQSNISMSISTAKTGVSWLDSLLLKNILLNYTNQDKKIEIQNKAITPDEVKAFFETLYQENIKNAKVDKSIGFEDLISTYYSGQRNNLAMFSQSFYNYSGGAHGISHTDYLNIDLNKKAIIQLDDVVPPKNQAKLKEQLWDLYMTTHLDDNGKFDDSFMKKEDFYISNNFYFTPEGIVFVYPVYALGSYSEGEVELSIQAYMNIDSLLNPEYVIKEE</sequence>
<dbReference type="Proteomes" id="UP000281691">
    <property type="component" value="Unassembled WGS sequence"/>
</dbReference>
<name>A0A3N4VI15_9PAST</name>
<dbReference type="AlphaFoldDB" id="A0A3N4VI15"/>
<dbReference type="PROSITE" id="PS51257">
    <property type="entry name" value="PROKAR_LIPOPROTEIN"/>
    <property type="match status" value="1"/>
</dbReference>
<keyword evidence="1" id="KW-0175">Coiled coil</keyword>
<gene>
    <name evidence="3" type="ORF">EDC46_1363</name>
</gene>
<accession>A0A3N4VI15</accession>
<dbReference type="InterPro" id="IPR037126">
    <property type="entry name" value="PdaC/RsiV-like_sf"/>
</dbReference>
<evidence type="ECO:0000259" key="2">
    <source>
        <dbReference type="Pfam" id="PF11738"/>
    </source>
</evidence>
<keyword evidence="4" id="KW-1185">Reference proteome</keyword>
<dbReference type="Gene3D" id="3.90.640.20">
    <property type="entry name" value="Heat-shock cognate protein, ATPase"/>
    <property type="match status" value="1"/>
</dbReference>
<comment type="caution">
    <text evidence="3">The sequence shown here is derived from an EMBL/GenBank/DDBJ whole genome shotgun (WGS) entry which is preliminary data.</text>
</comment>
<organism evidence="3 4">
    <name type="scientific">Vespertiliibacter pulmonis</name>
    <dbReference type="NCBI Taxonomy" id="1443036"/>
    <lineage>
        <taxon>Bacteria</taxon>
        <taxon>Pseudomonadati</taxon>
        <taxon>Pseudomonadota</taxon>
        <taxon>Gammaproteobacteria</taxon>
        <taxon>Pasteurellales</taxon>
        <taxon>Pasteurellaceae</taxon>
        <taxon>Vespertiliibacter</taxon>
    </lineage>
</organism>
<evidence type="ECO:0000256" key="1">
    <source>
        <dbReference type="SAM" id="Coils"/>
    </source>
</evidence>
<feature type="coiled-coil region" evidence="1">
    <location>
        <begin position="26"/>
        <end position="60"/>
    </location>
</feature>
<dbReference type="Pfam" id="PF11738">
    <property type="entry name" value="DUF3298"/>
    <property type="match status" value="1"/>
</dbReference>
<dbReference type="Gene3D" id="3.30.565.40">
    <property type="entry name" value="Fervidobacterium nodosum Rt17-B1 like"/>
    <property type="match status" value="1"/>
</dbReference>
<protein>
    <submittedName>
        <fullName evidence="3">Uncharacterized protein DUF3298</fullName>
    </submittedName>
</protein>
<dbReference type="InterPro" id="IPR021729">
    <property type="entry name" value="DUF3298"/>
</dbReference>
<dbReference type="OrthoDB" id="6697831at2"/>
<proteinExistence type="predicted"/>
<evidence type="ECO:0000313" key="3">
    <source>
        <dbReference type="EMBL" id="RPE82692.1"/>
    </source>
</evidence>
<reference evidence="3 4" key="1">
    <citation type="submission" date="2018-11" db="EMBL/GenBank/DDBJ databases">
        <title>Genomic Encyclopedia of Type Strains, Phase IV (KMG-IV): sequencing the most valuable type-strain genomes for metagenomic binning, comparative biology and taxonomic classification.</title>
        <authorList>
            <person name="Goeker M."/>
        </authorList>
    </citation>
    <scope>NUCLEOTIDE SEQUENCE [LARGE SCALE GENOMIC DNA]</scope>
    <source>
        <strain evidence="3 4">DSM 27238</strain>
    </source>
</reference>
<dbReference type="RefSeq" id="WP_124211513.1">
    <property type="nucleotide sequence ID" value="NZ_CP016615.1"/>
</dbReference>